<organism evidence="1 2">
    <name type="scientific">Cryobacterium arcticum</name>
    <dbReference type="NCBI Taxonomy" id="670052"/>
    <lineage>
        <taxon>Bacteria</taxon>
        <taxon>Bacillati</taxon>
        <taxon>Actinomycetota</taxon>
        <taxon>Actinomycetes</taxon>
        <taxon>Micrococcales</taxon>
        <taxon>Microbacteriaceae</taxon>
        <taxon>Cryobacterium</taxon>
    </lineage>
</organism>
<dbReference type="KEGG" id="cart:PA27867_0514"/>
<dbReference type="Proteomes" id="UP000092582">
    <property type="component" value="Chromosome 1"/>
</dbReference>
<dbReference type="AlphaFoldDB" id="A0A1B1BG34"/>
<evidence type="ECO:0008006" key="3">
    <source>
        <dbReference type="Google" id="ProtNLM"/>
    </source>
</evidence>
<dbReference type="STRING" id="670052.PA27867_0514"/>
<dbReference type="InterPro" id="IPR016888">
    <property type="entry name" value="UCP028498"/>
</dbReference>
<evidence type="ECO:0000313" key="2">
    <source>
        <dbReference type="Proteomes" id="UP000092582"/>
    </source>
</evidence>
<gene>
    <name evidence="1" type="ORF">PA27867_0514</name>
</gene>
<dbReference type="RefSeq" id="WP_066592801.1">
    <property type="nucleotide sequence ID" value="NZ_CP016282.1"/>
</dbReference>
<dbReference type="Pfam" id="PF10012">
    <property type="entry name" value="DUF2255"/>
    <property type="match status" value="1"/>
</dbReference>
<reference evidence="1 2" key="1">
    <citation type="submission" date="2016-06" db="EMBL/GenBank/DDBJ databases">
        <title>Genome sequencing of Cryobacterium arcticum PAMC 27867.</title>
        <authorList>
            <person name="Lee J."/>
            <person name="Kim O.-S."/>
        </authorList>
    </citation>
    <scope>NUCLEOTIDE SEQUENCE [LARGE SCALE GENOMIC DNA]</scope>
    <source>
        <strain evidence="1 2">PAMC 27867</strain>
    </source>
</reference>
<evidence type="ECO:0000313" key="1">
    <source>
        <dbReference type="EMBL" id="ANP71483.1"/>
    </source>
</evidence>
<name>A0A1B1BG34_9MICO</name>
<sequence>MSDMTRRWSAEELELVDRAAELQIASRRADRSIRPFVTVWMVRVGADVYVRSGAGYGGVSRWLPRARDAGRGLVRIEDHVSPAVFSSVHPDDPVHDEIDGAYVRKYGGSFGMTNPATRAHTLLITPSPDASGGLAAQ</sequence>
<accession>A0A1B1BG34</accession>
<dbReference type="OrthoDB" id="162563at2"/>
<proteinExistence type="predicted"/>
<keyword evidence="2" id="KW-1185">Reference proteome</keyword>
<dbReference type="EMBL" id="CP016282">
    <property type="protein sequence ID" value="ANP71483.1"/>
    <property type="molecule type" value="Genomic_DNA"/>
</dbReference>
<protein>
    <recommendedName>
        <fullName evidence="3">DUF2255 domain-containing protein</fullName>
    </recommendedName>
</protein>